<gene>
    <name evidence="5" type="ORF">IAB88_08845</name>
</gene>
<dbReference type="CDD" id="cd00436">
    <property type="entry name" value="UP_TbUP-like"/>
    <property type="match status" value="1"/>
</dbReference>
<sequence length="290" mass="32855">MERKISPSELIINDDNSIFHLHIKPEMLCDRIILVGDPARVDLVASFFDERTAEVSNREFHTVCGIFKGKPVMCVSHGIGADNIDIVINELDALANIDFSTRTVRDDFHQLTMVRIGSSGSIQEDVPVGSMVVAEKALGIDGAFHFYRDSEKFRDVEFENEFIRQCDWKPLWNHPYVVDADEELVRRLVTPEMHLGVTITANGFYGPQGRELRLPLAESRYKELLHKFEYKGRKITNFEMESAMLQGLAKLMGHKAVTICAIIAGRISNTADTHYKGSMKRLISTVLDRL</sequence>
<evidence type="ECO:0000259" key="4">
    <source>
        <dbReference type="Pfam" id="PF01048"/>
    </source>
</evidence>
<dbReference type="PANTHER" id="PTHR43691">
    <property type="entry name" value="URIDINE PHOSPHORYLASE"/>
    <property type="match status" value="1"/>
</dbReference>
<dbReference type="PANTHER" id="PTHR43691:SF11">
    <property type="entry name" value="FI09636P-RELATED"/>
    <property type="match status" value="1"/>
</dbReference>
<dbReference type="SUPFAM" id="SSF53167">
    <property type="entry name" value="Purine and uridine phosphorylases"/>
    <property type="match status" value="1"/>
</dbReference>
<dbReference type="AlphaFoldDB" id="A0A9D9IQS6"/>
<dbReference type="GO" id="GO:0006152">
    <property type="term" value="P:purine nucleoside catabolic process"/>
    <property type="evidence" value="ECO:0007669"/>
    <property type="project" value="TreeGrafter"/>
</dbReference>
<dbReference type="GO" id="GO:0004731">
    <property type="term" value="F:purine-nucleoside phosphorylase activity"/>
    <property type="evidence" value="ECO:0007669"/>
    <property type="project" value="TreeGrafter"/>
</dbReference>
<accession>A0A9D9IQS6</accession>
<evidence type="ECO:0000313" key="5">
    <source>
        <dbReference type="EMBL" id="MBO8477083.1"/>
    </source>
</evidence>
<dbReference type="Proteomes" id="UP000823598">
    <property type="component" value="Unassembled WGS sequence"/>
</dbReference>
<reference evidence="5" key="2">
    <citation type="journal article" date="2021" name="PeerJ">
        <title>Extensive microbial diversity within the chicken gut microbiome revealed by metagenomics and culture.</title>
        <authorList>
            <person name="Gilroy R."/>
            <person name="Ravi A."/>
            <person name="Getino M."/>
            <person name="Pursley I."/>
            <person name="Horton D.L."/>
            <person name="Alikhan N.F."/>
            <person name="Baker D."/>
            <person name="Gharbi K."/>
            <person name="Hall N."/>
            <person name="Watson M."/>
            <person name="Adriaenssens E.M."/>
            <person name="Foster-Nyarko E."/>
            <person name="Jarju S."/>
            <person name="Secka A."/>
            <person name="Antonio M."/>
            <person name="Oren A."/>
            <person name="Chaudhuri R.R."/>
            <person name="La Ragione R."/>
            <person name="Hildebrand F."/>
            <person name="Pallen M.J."/>
        </authorList>
    </citation>
    <scope>NUCLEOTIDE SEQUENCE</scope>
    <source>
        <strain evidence="5">6919</strain>
    </source>
</reference>
<comment type="catalytic activity">
    <reaction evidence="3">
        <text>uridine + phosphate = alpha-D-ribose 1-phosphate + uracil</text>
        <dbReference type="Rhea" id="RHEA:24388"/>
        <dbReference type="ChEBI" id="CHEBI:16704"/>
        <dbReference type="ChEBI" id="CHEBI:17568"/>
        <dbReference type="ChEBI" id="CHEBI:43474"/>
        <dbReference type="ChEBI" id="CHEBI:57720"/>
        <dbReference type="EC" id="2.4.2.3"/>
    </reaction>
</comment>
<organism evidence="5 6">
    <name type="scientific">Candidatus Limisoma faecipullorum</name>
    <dbReference type="NCBI Taxonomy" id="2840854"/>
    <lineage>
        <taxon>Bacteria</taxon>
        <taxon>Pseudomonadati</taxon>
        <taxon>Bacteroidota</taxon>
        <taxon>Bacteroidia</taxon>
        <taxon>Bacteroidales</taxon>
        <taxon>Candidatus Limisoma</taxon>
    </lineage>
</organism>
<dbReference type="EC" id="2.4.2.3" evidence="1"/>
<dbReference type="InterPro" id="IPR035994">
    <property type="entry name" value="Nucleoside_phosphorylase_sf"/>
</dbReference>
<dbReference type="EMBL" id="JADIMC010000101">
    <property type="protein sequence ID" value="MBO8477083.1"/>
    <property type="molecule type" value="Genomic_DNA"/>
</dbReference>
<evidence type="ECO:0000256" key="3">
    <source>
        <dbReference type="ARBA" id="ARBA00048447"/>
    </source>
</evidence>
<protein>
    <recommendedName>
        <fullName evidence="2">Uridine phosphorylase</fullName>
        <ecNumber evidence="1">2.4.2.3</ecNumber>
    </recommendedName>
</protein>
<evidence type="ECO:0000256" key="1">
    <source>
        <dbReference type="ARBA" id="ARBA00011888"/>
    </source>
</evidence>
<dbReference type="InterPro" id="IPR000845">
    <property type="entry name" value="Nucleoside_phosphorylase_d"/>
</dbReference>
<proteinExistence type="predicted"/>
<dbReference type="GO" id="GO:0004850">
    <property type="term" value="F:uridine phosphorylase activity"/>
    <property type="evidence" value="ECO:0007669"/>
    <property type="project" value="UniProtKB-EC"/>
</dbReference>
<reference evidence="5" key="1">
    <citation type="submission" date="2020-10" db="EMBL/GenBank/DDBJ databases">
        <authorList>
            <person name="Gilroy R."/>
        </authorList>
    </citation>
    <scope>NUCLEOTIDE SEQUENCE</scope>
    <source>
        <strain evidence="5">6919</strain>
    </source>
</reference>
<comment type="caution">
    <text evidence="5">The sequence shown here is derived from an EMBL/GenBank/DDBJ whole genome shotgun (WGS) entry which is preliminary data.</text>
</comment>
<evidence type="ECO:0000313" key="6">
    <source>
        <dbReference type="Proteomes" id="UP000823598"/>
    </source>
</evidence>
<feature type="domain" description="Nucleoside phosphorylase" evidence="4">
    <location>
        <begin position="31"/>
        <end position="270"/>
    </location>
</feature>
<evidence type="ECO:0000256" key="2">
    <source>
        <dbReference type="ARBA" id="ARBA00021980"/>
    </source>
</evidence>
<name>A0A9D9IQS6_9BACT</name>
<dbReference type="Gene3D" id="3.40.50.1580">
    <property type="entry name" value="Nucleoside phosphorylase domain"/>
    <property type="match status" value="1"/>
</dbReference>
<dbReference type="GO" id="GO:0005829">
    <property type="term" value="C:cytosol"/>
    <property type="evidence" value="ECO:0007669"/>
    <property type="project" value="TreeGrafter"/>
</dbReference>
<dbReference type="Pfam" id="PF01048">
    <property type="entry name" value="PNP_UDP_1"/>
    <property type="match status" value="1"/>
</dbReference>